<keyword evidence="8" id="KW-1185">Reference proteome</keyword>
<organism evidence="7 8">
    <name type="scientific">Legionella parisiensis</name>
    <dbReference type="NCBI Taxonomy" id="45071"/>
    <lineage>
        <taxon>Bacteria</taxon>
        <taxon>Pseudomonadati</taxon>
        <taxon>Pseudomonadota</taxon>
        <taxon>Gammaproteobacteria</taxon>
        <taxon>Legionellales</taxon>
        <taxon>Legionellaceae</taxon>
        <taxon>Legionella</taxon>
    </lineage>
</organism>
<dbReference type="CDD" id="cd00130">
    <property type="entry name" value="PAS"/>
    <property type="match status" value="1"/>
</dbReference>
<dbReference type="EMBL" id="LSOG01000061">
    <property type="protein sequence ID" value="OEH46898.1"/>
    <property type="molecule type" value="Genomic_DNA"/>
</dbReference>
<keyword evidence="4" id="KW-1133">Transmembrane helix</keyword>
<comment type="catalytic activity">
    <reaction evidence="1">
        <text>ATP + protein L-histidine = ADP + protein N-phospho-L-histidine.</text>
        <dbReference type="EC" id="2.7.13.3"/>
    </reaction>
</comment>
<dbReference type="CDD" id="cd00082">
    <property type="entry name" value="HisKA"/>
    <property type="match status" value="1"/>
</dbReference>
<dbReference type="InterPro" id="IPR035965">
    <property type="entry name" value="PAS-like_dom_sf"/>
</dbReference>
<feature type="domain" description="Histidine kinase" evidence="5">
    <location>
        <begin position="166"/>
        <end position="371"/>
    </location>
</feature>
<dbReference type="Pfam" id="PF02518">
    <property type="entry name" value="HATPase_c"/>
    <property type="match status" value="1"/>
</dbReference>
<feature type="transmembrane region" description="Helical" evidence="4">
    <location>
        <begin position="7"/>
        <end position="30"/>
    </location>
</feature>
<evidence type="ECO:0000259" key="5">
    <source>
        <dbReference type="PROSITE" id="PS50109"/>
    </source>
</evidence>
<dbReference type="PRINTS" id="PR00344">
    <property type="entry name" value="BCTRLSENSOR"/>
</dbReference>
<dbReference type="SUPFAM" id="SSF55785">
    <property type="entry name" value="PYP-like sensor domain (PAS domain)"/>
    <property type="match status" value="1"/>
</dbReference>
<gene>
    <name evidence="7" type="primary">zraS_1</name>
    <name evidence="7" type="ORF">lpari_02100</name>
</gene>
<evidence type="ECO:0000256" key="1">
    <source>
        <dbReference type="ARBA" id="ARBA00000085"/>
    </source>
</evidence>
<protein>
    <recommendedName>
        <fullName evidence="2">histidine kinase</fullName>
        <ecNumber evidence="2">2.7.13.3</ecNumber>
    </recommendedName>
</protein>
<dbReference type="InterPro" id="IPR003661">
    <property type="entry name" value="HisK_dim/P_dom"/>
</dbReference>
<dbReference type="PROSITE" id="PS50109">
    <property type="entry name" value="HIS_KIN"/>
    <property type="match status" value="1"/>
</dbReference>
<dbReference type="PANTHER" id="PTHR43065:SF29">
    <property type="entry name" value="SENSOR PROTEIN KINASE FLES"/>
    <property type="match status" value="1"/>
</dbReference>
<evidence type="ECO:0000313" key="8">
    <source>
        <dbReference type="Proteomes" id="UP000095229"/>
    </source>
</evidence>
<keyword evidence="3" id="KW-0597">Phosphoprotein</keyword>
<dbReference type="Gene3D" id="1.10.287.130">
    <property type="match status" value="1"/>
</dbReference>
<keyword evidence="4" id="KW-0812">Transmembrane</keyword>
<dbReference type="InterPro" id="IPR003594">
    <property type="entry name" value="HATPase_dom"/>
</dbReference>
<dbReference type="InterPro" id="IPR000014">
    <property type="entry name" value="PAS"/>
</dbReference>
<feature type="domain" description="PAS" evidence="6">
    <location>
        <begin position="58"/>
        <end position="88"/>
    </location>
</feature>
<dbReference type="InterPro" id="IPR005467">
    <property type="entry name" value="His_kinase_dom"/>
</dbReference>
<evidence type="ECO:0000313" key="7">
    <source>
        <dbReference type="EMBL" id="OEH46898.1"/>
    </source>
</evidence>
<evidence type="ECO:0000256" key="3">
    <source>
        <dbReference type="ARBA" id="ARBA00022553"/>
    </source>
</evidence>
<evidence type="ECO:0000256" key="2">
    <source>
        <dbReference type="ARBA" id="ARBA00012438"/>
    </source>
</evidence>
<accession>A0A1E5JS83</accession>
<dbReference type="SMART" id="SM00388">
    <property type="entry name" value="HisKA"/>
    <property type="match status" value="1"/>
</dbReference>
<dbReference type="Pfam" id="PF13188">
    <property type="entry name" value="PAS_8"/>
    <property type="match status" value="1"/>
</dbReference>
<keyword evidence="4" id="KW-0472">Membrane</keyword>
<dbReference type="InterPro" id="IPR036097">
    <property type="entry name" value="HisK_dim/P_sf"/>
</dbReference>
<dbReference type="Gene3D" id="3.30.565.10">
    <property type="entry name" value="Histidine kinase-like ATPase, C-terminal domain"/>
    <property type="match status" value="1"/>
</dbReference>
<dbReference type="Gene3D" id="3.30.450.20">
    <property type="entry name" value="PAS domain"/>
    <property type="match status" value="1"/>
</dbReference>
<dbReference type="Proteomes" id="UP000095229">
    <property type="component" value="Unassembled WGS sequence"/>
</dbReference>
<dbReference type="SMART" id="SM00387">
    <property type="entry name" value="HATPase_c"/>
    <property type="match status" value="1"/>
</dbReference>
<dbReference type="STRING" id="45071.Lpar_2845"/>
<dbReference type="PROSITE" id="PS50112">
    <property type="entry name" value="PAS"/>
    <property type="match status" value="1"/>
</dbReference>
<dbReference type="GO" id="GO:0000155">
    <property type="term" value="F:phosphorelay sensor kinase activity"/>
    <property type="evidence" value="ECO:0007669"/>
    <property type="project" value="InterPro"/>
</dbReference>
<sequence length="371" mass="41369">MQRKNRVYINCMIFNVFSFYSKFVTVILLIKIISSSMHYSNYQTCAVRPQIPLSEWDILSSLPTALVIINSQGRIVWLNPPAEAMLGYGLLDSLWLDVILRAFVPRADDGHEVSLADGRRVHVAIATLDSLPGILVSLTDITATRDYEKAKENEKRLVSIGTMTAQLAHQIRTPLASAMLYTEHFNNLPDLDVRTQNWIHRLQECHTSIEQQIQDLLLFARGTTIEPTRMDMNYWCSLLVQRAQPYVLARDVTFNMNNRLISSESLIHAESLIGAVLNLVINSLQSDATEINLTLASMDDSGIQISVEDNGKGMTEEVKNQAFSPFYTTKAQGNGLGLAVVYAVVKAHGGRLSLESTEGVGTQVNLFLPNI</sequence>
<reference evidence="7 8" key="1">
    <citation type="submission" date="2016-02" db="EMBL/GenBank/DDBJ databases">
        <title>Secondary metabolites in Legionella.</title>
        <authorList>
            <person name="Tobias N.J."/>
            <person name="Bode H.B."/>
        </authorList>
    </citation>
    <scope>NUCLEOTIDE SEQUENCE [LARGE SCALE GENOMIC DNA]</scope>
    <source>
        <strain evidence="7 8">DSM 19216</strain>
    </source>
</reference>
<dbReference type="InterPro" id="IPR004358">
    <property type="entry name" value="Sig_transdc_His_kin-like_C"/>
</dbReference>
<dbReference type="Pfam" id="PF00512">
    <property type="entry name" value="HisKA"/>
    <property type="match status" value="1"/>
</dbReference>
<evidence type="ECO:0000256" key="4">
    <source>
        <dbReference type="SAM" id="Phobius"/>
    </source>
</evidence>
<dbReference type="CDD" id="cd00075">
    <property type="entry name" value="HATPase"/>
    <property type="match status" value="1"/>
</dbReference>
<comment type="caution">
    <text evidence="7">The sequence shown here is derived from an EMBL/GenBank/DDBJ whole genome shotgun (WGS) entry which is preliminary data.</text>
</comment>
<dbReference type="EC" id="2.7.13.3" evidence="2"/>
<dbReference type="PATRIC" id="fig|45071.6.peg.3066"/>
<evidence type="ECO:0000259" key="6">
    <source>
        <dbReference type="PROSITE" id="PS50112"/>
    </source>
</evidence>
<proteinExistence type="predicted"/>
<dbReference type="AlphaFoldDB" id="A0A1E5JS83"/>
<dbReference type="InterPro" id="IPR036890">
    <property type="entry name" value="HATPase_C_sf"/>
</dbReference>
<dbReference type="SUPFAM" id="SSF47384">
    <property type="entry name" value="Homodimeric domain of signal transducing histidine kinase"/>
    <property type="match status" value="1"/>
</dbReference>
<dbReference type="PANTHER" id="PTHR43065">
    <property type="entry name" value="SENSOR HISTIDINE KINASE"/>
    <property type="match status" value="1"/>
</dbReference>
<dbReference type="SUPFAM" id="SSF55874">
    <property type="entry name" value="ATPase domain of HSP90 chaperone/DNA topoisomerase II/histidine kinase"/>
    <property type="match status" value="1"/>
</dbReference>
<name>A0A1E5JS83_9GAMM</name>